<dbReference type="Gene3D" id="3.40.50.300">
    <property type="entry name" value="P-loop containing nucleotide triphosphate hydrolases"/>
    <property type="match status" value="2"/>
</dbReference>
<proteinExistence type="predicted"/>
<dbReference type="OrthoDB" id="6500128at2759"/>
<feature type="transmembrane region" description="Helical" evidence="12">
    <location>
        <begin position="345"/>
        <end position="366"/>
    </location>
</feature>
<comment type="subcellular location">
    <subcellularLocation>
        <location evidence="1">Membrane</location>
        <topology evidence="1">Multi-pass membrane protein</topology>
    </subcellularLocation>
</comment>
<dbReference type="InterPro" id="IPR027417">
    <property type="entry name" value="P-loop_NTPase"/>
</dbReference>
<dbReference type="SMART" id="SM00382">
    <property type="entry name" value="AAA"/>
    <property type="match status" value="2"/>
</dbReference>
<feature type="compositionally biased region" description="Basic and acidic residues" evidence="11">
    <location>
        <begin position="437"/>
        <end position="463"/>
    </location>
</feature>
<dbReference type="CDD" id="cd18604">
    <property type="entry name" value="ABC_6TM_VMR1_D2_like"/>
    <property type="match status" value="1"/>
</dbReference>
<feature type="domain" description="ABC transporter" evidence="13">
    <location>
        <begin position="692"/>
        <end position="935"/>
    </location>
</feature>
<evidence type="ECO:0000256" key="10">
    <source>
        <dbReference type="SAM" id="Coils"/>
    </source>
</evidence>
<dbReference type="CDD" id="cd03250">
    <property type="entry name" value="ABCC_MRP_domain1"/>
    <property type="match status" value="1"/>
</dbReference>
<feature type="domain" description="ABC transmembrane type-1" evidence="14">
    <location>
        <begin position="1014"/>
        <end position="1340"/>
    </location>
</feature>
<evidence type="ECO:0000256" key="11">
    <source>
        <dbReference type="SAM" id="MobiDB-lite"/>
    </source>
</evidence>
<name>A0A1E4T651_9ASCO</name>
<accession>A0A1E4T651</accession>
<dbReference type="FunFam" id="3.40.50.300:FF:000565">
    <property type="entry name" value="ABC bile acid transporter"/>
    <property type="match status" value="1"/>
</dbReference>
<dbReference type="InterPro" id="IPR003439">
    <property type="entry name" value="ABC_transporter-like_ATP-bd"/>
</dbReference>
<protein>
    <submittedName>
        <fullName evidence="15">Uncharacterized protein</fullName>
    </submittedName>
</protein>
<evidence type="ECO:0000256" key="6">
    <source>
        <dbReference type="ARBA" id="ARBA00022840"/>
    </source>
</evidence>
<keyword evidence="9" id="KW-0325">Glycoprotein</keyword>
<feature type="transmembrane region" description="Helical" evidence="12">
    <location>
        <begin position="1098"/>
        <end position="1127"/>
    </location>
</feature>
<evidence type="ECO:0000256" key="12">
    <source>
        <dbReference type="SAM" id="Phobius"/>
    </source>
</evidence>
<feature type="transmembrane region" description="Helical" evidence="12">
    <location>
        <begin position="1284"/>
        <end position="1307"/>
    </location>
</feature>
<feature type="transmembrane region" description="Helical" evidence="12">
    <location>
        <begin position="135"/>
        <end position="157"/>
    </location>
</feature>
<evidence type="ECO:0000256" key="5">
    <source>
        <dbReference type="ARBA" id="ARBA00022741"/>
    </source>
</evidence>
<feature type="transmembrane region" description="Helical" evidence="12">
    <location>
        <begin position="594"/>
        <end position="619"/>
    </location>
</feature>
<dbReference type="PROSITE" id="PS00211">
    <property type="entry name" value="ABC_TRANSPORTER_1"/>
    <property type="match status" value="2"/>
</dbReference>
<evidence type="ECO:0000256" key="9">
    <source>
        <dbReference type="ARBA" id="ARBA00023180"/>
    </source>
</evidence>
<evidence type="ECO:0000256" key="8">
    <source>
        <dbReference type="ARBA" id="ARBA00023136"/>
    </source>
</evidence>
<gene>
    <name evidence="15" type="ORF">CANARDRAFT_194758</name>
</gene>
<reference evidence="16" key="1">
    <citation type="submission" date="2016-04" db="EMBL/GenBank/DDBJ databases">
        <title>Comparative genomics of biotechnologically important yeasts.</title>
        <authorList>
            <consortium name="DOE Joint Genome Institute"/>
            <person name="Riley R."/>
            <person name="Haridas S."/>
            <person name="Wolfe K.H."/>
            <person name="Lopes M.R."/>
            <person name="Hittinger C.T."/>
            <person name="Goker M."/>
            <person name="Salamov A."/>
            <person name="Wisecaver J."/>
            <person name="Long T.M."/>
            <person name="Aerts A.L."/>
            <person name="Barry K."/>
            <person name="Choi C."/>
            <person name="Clum A."/>
            <person name="Coughlan A.Y."/>
            <person name="Deshpande S."/>
            <person name="Douglass A.P."/>
            <person name="Hanson S.J."/>
            <person name="Klenk H.-P."/>
            <person name="Labutti K."/>
            <person name="Lapidus A."/>
            <person name="Lindquist E."/>
            <person name="Lipzen A."/>
            <person name="Meier-Kolthoff J.P."/>
            <person name="Ohm R.A."/>
            <person name="Otillar R.P."/>
            <person name="Pangilinan J."/>
            <person name="Peng Y."/>
            <person name="Rokas A."/>
            <person name="Rosa C.A."/>
            <person name="Scheuner C."/>
            <person name="Sibirny A.A."/>
            <person name="Slot J.C."/>
            <person name="Stielow J.B."/>
            <person name="Sun H."/>
            <person name="Kurtzman C.P."/>
            <person name="Blackwell M."/>
            <person name="Grigoriev I.V."/>
            <person name="Jeffries T.W."/>
        </authorList>
    </citation>
    <scope>NUCLEOTIDE SEQUENCE [LARGE SCALE GENOMIC DNA]</scope>
    <source>
        <strain evidence="16">NRRL YB-2248</strain>
    </source>
</reference>
<feature type="transmembrane region" description="Helical" evidence="12">
    <location>
        <begin position="1199"/>
        <end position="1221"/>
    </location>
</feature>
<feature type="transmembrane region" description="Helical" evidence="12">
    <location>
        <begin position="386"/>
        <end position="409"/>
    </location>
</feature>
<evidence type="ECO:0000256" key="2">
    <source>
        <dbReference type="ARBA" id="ARBA00022448"/>
    </source>
</evidence>
<dbReference type="STRING" id="983967.A0A1E4T651"/>
<feature type="domain" description="ABC transporter" evidence="13">
    <location>
        <begin position="1379"/>
        <end position="1637"/>
    </location>
</feature>
<evidence type="ECO:0000259" key="14">
    <source>
        <dbReference type="PROSITE" id="PS50929"/>
    </source>
</evidence>
<dbReference type="InterPro" id="IPR036640">
    <property type="entry name" value="ABC1_TM_sf"/>
</dbReference>
<dbReference type="PROSITE" id="PS50929">
    <property type="entry name" value="ABC_TM1F"/>
    <property type="match status" value="2"/>
</dbReference>
<evidence type="ECO:0000256" key="7">
    <source>
        <dbReference type="ARBA" id="ARBA00022989"/>
    </source>
</evidence>
<evidence type="ECO:0000256" key="1">
    <source>
        <dbReference type="ARBA" id="ARBA00004141"/>
    </source>
</evidence>
<dbReference type="InterPro" id="IPR017871">
    <property type="entry name" value="ABC_transporter-like_CS"/>
</dbReference>
<feature type="transmembrane region" description="Helical" evidence="12">
    <location>
        <begin position="169"/>
        <end position="193"/>
    </location>
</feature>
<feature type="transmembrane region" description="Helical" evidence="12">
    <location>
        <begin position="205"/>
        <end position="227"/>
    </location>
</feature>
<evidence type="ECO:0000259" key="13">
    <source>
        <dbReference type="PROSITE" id="PS50893"/>
    </source>
</evidence>
<keyword evidence="8 12" id="KW-0472">Membrane</keyword>
<dbReference type="CDD" id="cd03369">
    <property type="entry name" value="ABCC_NFT1"/>
    <property type="match status" value="1"/>
</dbReference>
<keyword evidence="4" id="KW-0677">Repeat</keyword>
<dbReference type="InterPro" id="IPR011527">
    <property type="entry name" value="ABC1_TM_dom"/>
</dbReference>
<dbReference type="SUPFAM" id="SSF90123">
    <property type="entry name" value="ABC transporter transmembrane region"/>
    <property type="match status" value="2"/>
</dbReference>
<dbReference type="GO" id="GO:0000329">
    <property type="term" value="C:fungal-type vacuole membrane"/>
    <property type="evidence" value="ECO:0007669"/>
    <property type="project" value="TreeGrafter"/>
</dbReference>
<dbReference type="Gene3D" id="1.20.1560.10">
    <property type="entry name" value="ABC transporter type 1, transmembrane domain"/>
    <property type="match status" value="2"/>
</dbReference>
<dbReference type="Pfam" id="PF00664">
    <property type="entry name" value="ABC_membrane"/>
    <property type="match status" value="2"/>
</dbReference>
<feature type="domain" description="ABC transmembrane type-1" evidence="14">
    <location>
        <begin position="351"/>
        <end position="658"/>
    </location>
</feature>
<evidence type="ECO:0000313" key="15">
    <source>
        <dbReference type="EMBL" id="ODV87244.1"/>
    </source>
</evidence>
<feature type="transmembrane region" description="Helical" evidence="12">
    <location>
        <begin position="515"/>
        <end position="534"/>
    </location>
</feature>
<organism evidence="15 16">
    <name type="scientific">[Candida] arabinofermentans NRRL YB-2248</name>
    <dbReference type="NCBI Taxonomy" id="983967"/>
    <lineage>
        <taxon>Eukaryota</taxon>
        <taxon>Fungi</taxon>
        <taxon>Dikarya</taxon>
        <taxon>Ascomycota</taxon>
        <taxon>Saccharomycotina</taxon>
        <taxon>Pichiomycetes</taxon>
        <taxon>Pichiales</taxon>
        <taxon>Pichiaceae</taxon>
        <taxon>Ogataea</taxon>
        <taxon>Ogataea/Candida clade</taxon>
    </lineage>
</organism>
<dbReference type="Pfam" id="PF00005">
    <property type="entry name" value="ABC_tran"/>
    <property type="match status" value="2"/>
</dbReference>
<dbReference type="CDD" id="cd18596">
    <property type="entry name" value="ABC_6TM_VMR1_D1_like"/>
    <property type="match status" value="1"/>
</dbReference>
<dbReference type="PROSITE" id="PS50893">
    <property type="entry name" value="ABC_TRANSPORTER_2"/>
    <property type="match status" value="2"/>
</dbReference>
<feature type="transmembrane region" description="Helical" evidence="12">
    <location>
        <begin position="36"/>
        <end position="55"/>
    </location>
</feature>
<evidence type="ECO:0000313" key="16">
    <source>
        <dbReference type="Proteomes" id="UP000094801"/>
    </source>
</evidence>
<feature type="transmembrane region" description="Helical" evidence="12">
    <location>
        <begin position="239"/>
        <end position="256"/>
    </location>
</feature>
<dbReference type="InterPro" id="IPR003593">
    <property type="entry name" value="AAA+_ATPase"/>
</dbReference>
<keyword evidence="3 12" id="KW-0812">Transmembrane</keyword>
<dbReference type="InterPro" id="IPR050173">
    <property type="entry name" value="ABC_transporter_C-like"/>
</dbReference>
<keyword evidence="2" id="KW-0813">Transport</keyword>
<keyword evidence="6" id="KW-0067">ATP-binding</keyword>
<dbReference type="EMBL" id="KV453848">
    <property type="protein sequence ID" value="ODV87244.1"/>
    <property type="molecule type" value="Genomic_DNA"/>
</dbReference>
<keyword evidence="16" id="KW-1185">Reference proteome</keyword>
<evidence type="ECO:0000256" key="3">
    <source>
        <dbReference type="ARBA" id="ARBA00022692"/>
    </source>
</evidence>
<evidence type="ECO:0000256" key="4">
    <source>
        <dbReference type="ARBA" id="ARBA00022737"/>
    </source>
</evidence>
<dbReference type="PANTHER" id="PTHR24223">
    <property type="entry name" value="ATP-BINDING CASSETTE SUB-FAMILY C"/>
    <property type="match status" value="1"/>
</dbReference>
<feature type="transmembrane region" description="Helical" evidence="12">
    <location>
        <begin position="491"/>
        <end position="509"/>
    </location>
</feature>
<dbReference type="PANTHER" id="PTHR24223:SF353">
    <property type="entry name" value="ABC TRANSPORTER ATP-BINDING PROTEIN_PERMEASE VMR1-RELATED"/>
    <property type="match status" value="1"/>
</dbReference>
<sequence>MTIEDTLTLNSSCTSYWDVDDFTTCVRHKYLESVPIIFTVCSILIITITVIRSVVVSKKRIQLPILENEPLLSNSNSNNSYSATEVWDSNVSKVQGKELTVAQQHFDISQVTPTKANGEPLGTMKLFYRGFHEKLLVALEELLLIAQVGISLSSILIPELNKEWSHHKYYYVPYVNLTFWLYLLIVVSVRLAYVSKYLPDAAPNLWYHSTALYMINWFLSIFLVRSAILNHAKTNAGKWYYIGQFIINTLLVLISGTEECSDKPVIIYEEDGVISSREVRSSMFSQVTYAWVDGMVFKAWKQSLRIEDVWGLRHDDYAYPVLMRFNQTQSKYRFTFKLFGQFTKYLFTQGCFTTVDACLVFVPSILLKKILEYIDNPDSNPSSLAWLFVFIMLFSSTLSSIFSGGSLFVGRRVCTRMKAILVGEVYAKALRRRVNSSEDNTKKKETAKDDKVSPADFTEESKADPVNSKDLGTIINLMAVDAFKVSEICGYLHYFINSFVMATVAIYLLNNLLGWPALVGALSILILMPLNYHISMKLGEYQKLMLAITDKRIQKLNETFQNIRIIKFFAWEDKFAQSILDVREEELSYLKSRCIAWVIASFVWFITPTIVSLVAFYFYAVVQGKPLTTPIAFTALSLFNLLRTPLDLFADMLSYVIQSKVSLDRIEEFLLEPECTKYEQLAAERSPNSPLVGFENATFSWSKNSSKEFKLRDINIDFKIGKLNVILGPTGSGKSSLLLALLGEMDEVSGKVFLPGITPKDSLIPNPVTGLTESVAYCSQSAWLLNDTIKENIVFSSAFNAERYKAVIEACGLKRDLDILDSGDQTQVGEKGITLSGGQKQRVSLARALYSSASYVLLDDCLSAVDSHTAVHIYEKCITGPLMNGRTCILVSHNVALTVKDAELVIIMENGRVKSQGSVEDLMQENALDDEAVKSVMQSRAASTLNLAALATGNEVEFSHEEHNNIEAEEQEEIERLKKEKGKLVEEETKSDGSVKAEVYIAYFKYFGSRTLWFMIIMSFFATQAVNVFQSYWLRVWSMAEERRNSADFLVTMVDAASSMTLMDFSVVRSFNSVNWNKPIFQTRFSINADGSSVESTIYYISVYAFIGVLYALAGSARIILTFFGGLQVSRTMFKELLDRVLRSNLRFFDSTPVGRIMNRFSKDVEGVDQELAPSAEGFAVTVVSCAATIIVICSITPAFLVFGIIIALLYAIVGALYINLSRELKRFDSITRSPIHQHFTETLVGVTTIRAYGDELRFLRQNMEKIDDNNKPFFYVWLNNRWLAFRADIIGSFISFFAAAFAVAYAKKIDSGMAGMSLSFAVTFNQNALWLVRLYSQLEINMNSVERLQEYITDVVQEPPAELPESDPPKSWPDHGAIEVENLSLRYAPTLPRVIDSISFSVKAGEKIGVVGRTGAGKSTIITSFFRFVDPETGSIKIDGVDITKIGLKTLRQGLTIIPQDPTLFTGTIRSNLDPFDQFSDLAMFESLKRVNLISPEHYQAIVDNNGEYIESLEQSESDENENKFLQLNNAISEGGGNLSQGERQLLCLARSLLKSPKVLMLDEATASIDYEADAKIQKTIREEFSQSTILTIAHRLKTIIDYDKILVLDAGKVKQYDHPYKLIVDKETQFSQMCQDTGEFDELVRLAKEAFVKSQ</sequence>
<dbReference type="GO" id="GO:0005524">
    <property type="term" value="F:ATP binding"/>
    <property type="evidence" value="ECO:0007669"/>
    <property type="project" value="UniProtKB-KW"/>
</dbReference>
<feature type="transmembrane region" description="Helical" evidence="12">
    <location>
        <begin position="1012"/>
        <end position="1033"/>
    </location>
</feature>
<dbReference type="GO" id="GO:0016887">
    <property type="term" value="F:ATP hydrolysis activity"/>
    <property type="evidence" value="ECO:0007669"/>
    <property type="project" value="InterPro"/>
</dbReference>
<keyword evidence="10" id="KW-0175">Coiled coil</keyword>
<keyword evidence="7 12" id="KW-1133">Transmembrane helix</keyword>
<keyword evidence="5" id="KW-0547">Nucleotide-binding</keyword>
<dbReference type="GO" id="GO:0140359">
    <property type="term" value="F:ABC-type transporter activity"/>
    <property type="evidence" value="ECO:0007669"/>
    <property type="project" value="InterPro"/>
</dbReference>
<feature type="region of interest" description="Disordered" evidence="11">
    <location>
        <begin position="437"/>
        <end position="464"/>
    </location>
</feature>
<dbReference type="Proteomes" id="UP000094801">
    <property type="component" value="Unassembled WGS sequence"/>
</dbReference>
<dbReference type="SUPFAM" id="SSF52540">
    <property type="entry name" value="P-loop containing nucleoside triphosphate hydrolases"/>
    <property type="match status" value="2"/>
</dbReference>
<dbReference type="FunFam" id="3.40.50.300:FF:000825">
    <property type="entry name" value="ABC bile acid transporter"/>
    <property type="match status" value="1"/>
</dbReference>
<feature type="coiled-coil region" evidence="10">
    <location>
        <begin position="960"/>
        <end position="987"/>
    </location>
</feature>